<reference evidence="10" key="1">
    <citation type="submission" date="2020-10" db="EMBL/GenBank/DDBJ databases">
        <authorList>
            <person name="Gilroy R."/>
        </authorList>
    </citation>
    <scope>NUCLEOTIDE SEQUENCE</scope>
    <source>
        <strain evidence="10">9366</strain>
    </source>
</reference>
<name>A0A9D1MM55_9FIRM</name>
<dbReference type="PROSITE" id="PS50893">
    <property type="entry name" value="ABC_TRANSPORTER_2"/>
    <property type="match status" value="1"/>
</dbReference>
<gene>
    <name evidence="10" type="ORF">IAB07_03520</name>
</gene>
<comment type="subcellular location">
    <subcellularLocation>
        <location evidence="1 8">Cell membrane</location>
        <topology evidence="1 8">Peripheral membrane protein</topology>
    </subcellularLocation>
</comment>
<dbReference type="EMBL" id="DVNJ01000018">
    <property type="protein sequence ID" value="HIU62822.1"/>
    <property type="molecule type" value="Genomic_DNA"/>
</dbReference>
<dbReference type="SUPFAM" id="SSF52540">
    <property type="entry name" value="P-loop containing nucleoside triphosphate hydrolases"/>
    <property type="match status" value="1"/>
</dbReference>
<dbReference type="GO" id="GO:0042626">
    <property type="term" value="F:ATPase-coupled transmembrane transporter activity"/>
    <property type="evidence" value="ECO:0007669"/>
    <property type="project" value="TreeGrafter"/>
</dbReference>
<evidence type="ECO:0000256" key="7">
    <source>
        <dbReference type="ARBA" id="ARBA00023136"/>
    </source>
</evidence>
<evidence type="ECO:0000313" key="10">
    <source>
        <dbReference type="EMBL" id="HIU62822.1"/>
    </source>
</evidence>
<dbReference type="InterPro" id="IPR003593">
    <property type="entry name" value="AAA+_ATPase"/>
</dbReference>
<dbReference type="FunFam" id="3.40.50.300:FF:000224">
    <property type="entry name" value="Energy-coupling factor transporter ATP-binding protein EcfA"/>
    <property type="match status" value="1"/>
</dbReference>
<dbReference type="Pfam" id="PF00005">
    <property type="entry name" value="ABC_tran"/>
    <property type="match status" value="1"/>
</dbReference>
<feature type="domain" description="ABC transporter" evidence="9">
    <location>
        <begin position="3"/>
        <end position="248"/>
    </location>
</feature>
<evidence type="ECO:0000256" key="2">
    <source>
        <dbReference type="ARBA" id="ARBA00022448"/>
    </source>
</evidence>
<keyword evidence="2 8" id="KW-0813">Transport</keyword>
<dbReference type="InterPro" id="IPR003439">
    <property type="entry name" value="ABC_transporter-like_ATP-bd"/>
</dbReference>
<dbReference type="PANTHER" id="PTHR43553:SF27">
    <property type="entry name" value="ENERGY-COUPLING FACTOR TRANSPORTER ATP-BINDING PROTEIN ECFA2"/>
    <property type="match status" value="1"/>
</dbReference>
<sequence length="325" mass="35268">MPIVVKDLSFAYGKGTPFEKKALDGVSLTIEDGEFLGIMGHTGSGKSTFIQHLNGLIKVQSGEIDVNGIKLTPAKRPKPDLKALRAAVGMVFQYPEYQLFDDTVIKDVAFGPKNMGFKKEEAEEMARQALRLVGLDPDEVGQKAPFELSGGQKRRAAIAGVIVMKPKILVLDEPTAGLDPYGKEQILDLVLRLKEECSPTVIVISHDMDEITRYASRLVVFGEGKVAFDLPMEQLFEHGRELEELGLEIPTAVRLATALKARGIDLGSGIVNMDTFTAAVLKKFAEKGVPVKEFCGIDWFGERSKKSGIGAADDNGSADIFGEGI</sequence>
<dbReference type="InterPro" id="IPR027417">
    <property type="entry name" value="P-loop_NTPase"/>
</dbReference>
<evidence type="ECO:0000256" key="1">
    <source>
        <dbReference type="ARBA" id="ARBA00004202"/>
    </source>
</evidence>
<dbReference type="PROSITE" id="PS00211">
    <property type="entry name" value="ABC_TRANSPORTER_1"/>
    <property type="match status" value="1"/>
</dbReference>
<protein>
    <recommendedName>
        <fullName evidence="8">Energy-coupling factor transporter ATP-binding protein EcfA2</fullName>
        <ecNumber evidence="8">7.-.-.-</ecNumber>
    </recommendedName>
</protein>
<evidence type="ECO:0000256" key="6">
    <source>
        <dbReference type="ARBA" id="ARBA00022967"/>
    </source>
</evidence>
<keyword evidence="7 8" id="KW-0472">Membrane</keyword>
<dbReference type="GO" id="GO:0016887">
    <property type="term" value="F:ATP hydrolysis activity"/>
    <property type="evidence" value="ECO:0007669"/>
    <property type="project" value="InterPro"/>
</dbReference>
<evidence type="ECO:0000256" key="5">
    <source>
        <dbReference type="ARBA" id="ARBA00022840"/>
    </source>
</evidence>
<dbReference type="NCBIfam" id="TIGR04521">
    <property type="entry name" value="ECF_ATPase_2"/>
    <property type="match status" value="1"/>
</dbReference>
<organism evidence="10 11">
    <name type="scientific">Candidatus Caccalectryoclostridium excrementigallinarum</name>
    <dbReference type="NCBI Taxonomy" id="2840710"/>
    <lineage>
        <taxon>Bacteria</taxon>
        <taxon>Bacillati</taxon>
        <taxon>Bacillota</taxon>
        <taxon>Clostridia</taxon>
        <taxon>Christensenellales</taxon>
        <taxon>Christensenellaceae</taxon>
        <taxon>Christensenellaceae incertae sedis</taxon>
        <taxon>Candidatus Caccalectryoclostridium</taxon>
    </lineage>
</organism>
<dbReference type="InterPro" id="IPR015856">
    <property type="entry name" value="ABC_transpr_CbiO/EcfA_su"/>
</dbReference>
<accession>A0A9D1MM55</accession>
<comment type="function">
    <text evidence="8">ATP-binding (A) component of a common energy-coupling factor (ECF) ABC-transporter complex.</text>
</comment>
<dbReference type="SMART" id="SM00382">
    <property type="entry name" value="AAA"/>
    <property type="match status" value="1"/>
</dbReference>
<dbReference type="GO" id="GO:0005524">
    <property type="term" value="F:ATP binding"/>
    <property type="evidence" value="ECO:0007669"/>
    <property type="project" value="UniProtKB-UniRule"/>
</dbReference>
<reference evidence="10" key="2">
    <citation type="journal article" date="2021" name="PeerJ">
        <title>Extensive microbial diversity within the chicken gut microbiome revealed by metagenomics and culture.</title>
        <authorList>
            <person name="Gilroy R."/>
            <person name="Ravi A."/>
            <person name="Getino M."/>
            <person name="Pursley I."/>
            <person name="Horton D.L."/>
            <person name="Alikhan N.F."/>
            <person name="Baker D."/>
            <person name="Gharbi K."/>
            <person name="Hall N."/>
            <person name="Watson M."/>
            <person name="Adriaenssens E.M."/>
            <person name="Foster-Nyarko E."/>
            <person name="Jarju S."/>
            <person name="Secka A."/>
            <person name="Antonio M."/>
            <person name="Oren A."/>
            <person name="Chaudhuri R.R."/>
            <person name="La Ragione R."/>
            <person name="Hildebrand F."/>
            <person name="Pallen M.J."/>
        </authorList>
    </citation>
    <scope>NUCLEOTIDE SEQUENCE</scope>
    <source>
        <strain evidence="10">9366</strain>
    </source>
</reference>
<dbReference type="InterPro" id="IPR050095">
    <property type="entry name" value="ECF_ABC_transporter_ATP-bd"/>
</dbReference>
<evidence type="ECO:0000256" key="3">
    <source>
        <dbReference type="ARBA" id="ARBA00022475"/>
    </source>
</evidence>
<evidence type="ECO:0000256" key="4">
    <source>
        <dbReference type="ARBA" id="ARBA00022741"/>
    </source>
</evidence>
<dbReference type="GO" id="GO:0043190">
    <property type="term" value="C:ATP-binding cassette (ABC) transporter complex"/>
    <property type="evidence" value="ECO:0007669"/>
    <property type="project" value="TreeGrafter"/>
</dbReference>
<evidence type="ECO:0000256" key="8">
    <source>
        <dbReference type="RuleBase" id="RU365104"/>
    </source>
</evidence>
<dbReference type="AlphaFoldDB" id="A0A9D1MM55"/>
<dbReference type="InterPro" id="IPR017871">
    <property type="entry name" value="ABC_transporter-like_CS"/>
</dbReference>
<dbReference type="EC" id="7.-.-.-" evidence="8"/>
<dbReference type="Gene3D" id="3.40.50.300">
    <property type="entry name" value="P-loop containing nucleotide triphosphate hydrolases"/>
    <property type="match status" value="1"/>
</dbReference>
<dbReference type="CDD" id="cd03225">
    <property type="entry name" value="ABC_cobalt_CbiO_domain1"/>
    <property type="match status" value="1"/>
</dbReference>
<comment type="subunit">
    <text evidence="8">Forms a stable energy-coupling factor (ECF) transporter complex composed of 2 membrane-embedded substrate-binding proteins (S component), 2 ATP-binding proteins (A component) and 2 transmembrane proteins (T component).</text>
</comment>
<proteinExistence type="inferred from homology"/>
<comment type="similarity">
    <text evidence="8">Belongs to the ABC transporter superfamily. Energy-coupling factor EcfA family.</text>
</comment>
<dbReference type="Proteomes" id="UP000824145">
    <property type="component" value="Unassembled WGS sequence"/>
</dbReference>
<evidence type="ECO:0000259" key="9">
    <source>
        <dbReference type="PROSITE" id="PS50893"/>
    </source>
</evidence>
<comment type="caution">
    <text evidence="10">The sequence shown here is derived from an EMBL/GenBank/DDBJ whole genome shotgun (WGS) entry which is preliminary data.</text>
</comment>
<keyword evidence="3 8" id="KW-1003">Cell membrane</keyword>
<keyword evidence="6" id="KW-1278">Translocase</keyword>
<keyword evidence="5 8" id="KW-0067">ATP-binding</keyword>
<keyword evidence="4 8" id="KW-0547">Nucleotide-binding</keyword>
<dbReference type="InterPro" id="IPR030946">
    <property type="entry name" value="EcfA2"/>
</dbReference>
<dbReference type="PANTHER" id="PTHR43553">
    <property type="entry name" value="HEAVY METAL TRANSPORTER"/>
    <property type="match status" value="1"/>
</dbReference>
<evidence type="ECO:0000313" key="11">
    <source>
        <dbReference type="Proteomes" id="UP000824145"/>
    </source>
</evidence>